<evidence type="ECO:0000256" key="1">
    <source>
        <dbReference type="ARBA" id="ARBA00010641"/>
    </source>
</evidence>
<dbReference type="GO" id="GO:0003677">
    <property type="term" value="F:DNA binding"/>
    <property type="evidence" value="ECO:0007669"/>
    <property type="project" value="InterPro"/>
</dbReference>
<dbReference type="Gene3D" id="1.10.10.10">
    <property type="entry name" value="Winged helix-like DNA-binding domain superfamily/Winged helix DNA-binding domain"/>
    <property type="match status" value="1"/>
</dbReference>
<proteinExistence type="inferred from homology"/>
<dbReference type="PANTHER" id="PTHR43133">
    <property type="entry name" value="RNA POLYMERASE ECF-TYPE SIGMA FACTO"/>
    <property type="match status" value="1"/>
</dbReference>
<evidence type="ECO:0000313" key="7">
    <source>
        <dbReference type="EMBL" id="OLS64967.1"/>
    </source>
</evidence>
<dbReference type="Pfam" id="PF04542">
    <property type="entry name" value="Sigma70_r2"/>
    <property type="match status" value="1"/>
</dbReference>
<evidence type="ECO:0000256" key="3">
    <source>
        <dbReference type="ARBA" id="ARBA00023082"/>
    </source>
</evidence>
<dbReference type="CDD" id="cd06171">
    <property type="entry name" value="Sigma70_r4"/>
    <property type="match status" value="1"/>
</dbReference>
<name>A0A1Q9RC76_PSEPU</name>
<dbReference type="GO" id="GO:0016987">
    <property type="term" value="F:sigma factor activity"/>
    <property type="evidence" value="ECO:0007669"/>
    <property type="project" value="UniProtKB-KW"/>
</dbReference>
<dbReference type="RefSeq" id="WP_075801220.1">
    <property type="nucleotide sequence ID" value="NZ_MKZO01000001.1"/>
</dbReference>
<dbReference type="GO" id="GO:0006352">
    <property type="term" value="P:DNA-templated transcription initiation"/>
    <property type="evidence" value="ECO:0007669"/>
    <property type="project" value="InterPro"/>
</dbReference>
<feature type="domain" description="RNA polymerase sigma factor 70 region 4 type 2" evidence="6">
    <location>
        <begin position="114"/>
        <end position="166"/>
    </location>
</feature>
<dbReference type="InterPro" id="IPR036388">
    <property type="entry name" value="WH-like_DNA-bd_sf"/>
</dbReference>
<evidence type="ECO:0000313" key="8">
    <source>
        <dbReference type="Proteomes" id="UP000186736"/>
    </source>
</evidence>
<dbReference type="PANTHER" id="PTHR43133:SF63">
    <property type="entry name" value="RNA POLYMERASE SIGMA FACTOR FECI-RELATED"/>
    <property type="match status" value="1"/>
</dbReference>
<dbReference type="InterPro" id="IPR007627">
    <property type="entry name" value="RNA_pol_sigma70_r2"/>
</dbReference>
<dbReference type="SUPFAM" id="SSF88659">
    <property type="entry name" value="Sigma3 and sigma4 domains of RNA polymerase sigma factors"/>
    <property type="match status" value="1"/>
</dbReference>
<protein>
    <submittedName>
        <fullName evidence="7">Uncharacterized protein</fullName>
    </submittedName>
</protein>
<evidence type="ECO:0000259" key="5">
    <source>
        <dbReference type="Pfam" id="PF04542"/>
    </source>
</evidence>
<dbReference type="AlphaFoldDB" id="A0A1Q9RC76"/>
<reference evidence="7 8" key="1">
    <citation type="submission" date="2016-10" db="EMBL/GenBank/DDBJ databases">
        <title>Genome Sequence of Pseudomonas putida GM4FR.</title>
        <authorList>
            <person name="Poehlein A."/>
            <person name="Wemheuer F."/>
            <person name="Hollensteiner J."/>
            <person name="Wemheuer B."/>
        </authorList>
    </citation>
    <scope>NUCLEOTIDE SEQUENCE [LARGE SCALE GENOMIC DNA]</scope>
    <source>
        <strain evidence="7 8">GM4FR</strain>
    </source>
</reference>
<dbReference type="Pfam" id="PF08281">
    <property type="entry name" value="Sigma70_r4_2"/>
    <property type="match status" value="1"/>
</dbReference>
<keyword evidence="4" id="KW-0804">Transcription</keyword>
<dbReference type="EMBL" id="MKZO01000001">
    <property type="protein sequence ID" value="OLS64967.1"/>
    <property type="molecule type" value="Genomic_DNA"/>
</dbReference>
<comment type="similarity">
    <text evidence="1">Belongs to the sigma-70 factor family. ECF subfamily.</text>
</comment>
<comment type="caution">
    <text evidence="7">The sequence shown here is derived from an EMBL/GenBank/DDBJ whole genome shotgun (WGS) entry which is preliminary data.</text>
</comment>
<sequence length="175" mass="19657">MEPGVGKHELDALFVDQRPVLVRMLAKVVGCATLAEDLAQEAYLRVAQAMQGRQIEHLRAFLYQTAQHLAFDHLRSQRSKRRFECAADDDAQLAAVPTPQPGPESHVQGQQQLRQLQAVLRRLPERQQRILLLHRLHGLSQGDIAARLDISLSTVEKDLRMALAACLKGTEWGSR</sequence>
<dbReference type="InterPro" id="IPR014284">
    <property type="entry name" value="RNA_pol_sigma-70_dom"/>
</dbReference>
<evidence type="ECO:0000256" key="2">
    <source>
        <dbReference type="ARBA" id="ARBA00023015"/>
    </source>
</evidence>
<dbReference type="InterPro" id="IPR013249">
    <property type="entry name" value="RNA_pol_sigma70_r4_t2"/>
</dbReference>
<dbReference type="NCBIfam" id="TIGR02937">
    <property type="entry name" value="sigma70-ECF"/>
    <property type="match status" value="1"/>
</dbReference>
<evidence type="ECO:0000259" key="6">
    <source>
        <dbReference type="Pfam" id="PF08281"/>
    </source>
</evidence>
<feature type="domain" description="RNA polymerase sigma-70 region 2" evidence="5">
    <location>
        <begin position="17"/>
        <end position="78"/>
    </location>
</feature>
<dbReference type="Gene3D" id="1.10.1740.10">
    <property type="match status" value="1"/>
</dbReference>
<dbReference type="InterPro" id="IPR013324">
    <property type="entry name" value="RNA_pol_sigma_r3/r4-like"/>
</dbReference>
<evidence type="ECO:0000256" key="4">
    <source>
        <dbReference type="ARBA" id="ARBA00023163"/>
    </source>
</evidence>
<dbReference type="Proteomes" id="UP000186736">
    <property type="component" value="Unassembled WGS sequence"/>
</dbReference>
<keyword evidence="2" id="KW-0805">Transcription regulation</keyword>
<dbReference type="SUPFAM" id="SSF88946">
    <property type="entry name" value="Sigma2 domain of RNA polymerase sigma factors"/>
    <property type="match status" value="1"/>
</dbReference>
<dbReference type="InterPro" id="IPR039425">
    <property type="entry name" value="RNA_pol_sigma-70-like"/>
</dbReference>
<gene>
    <name evidence="7" type="ORF">PSEMO_00680</name>
</gene>
<dbReference type="InterPro" id="IPR013325">
    <property type="entry name" value="RNA_pol_sigma_r2"/>
</dbReference>
<dbReference type="OrthoDB" id="6689546at2"/>
<keyword evidence="3" id="KW-0731">Sigma factor</keyword>
<accession>A0A1Q9RC76</accession>
<organism evidence="7 8">
    <name type="scientific">Pseudomonas putida</name>
    <name type="common">Arthrobacter siderocapsulatus</name>
    <dbReference type="NCBI Taxonomy" id="303"/>
    <lineage>
        <taxon>Bacteria</taxon>
        <taxon>Pseudomonadati</taxon>
        <taxon>Pseudomonadota</taxon>
        <taxon>Gammaproteobacteria</taxon>
        <taxon>Pseudomonadales</taxon>
        <taxon>Pseudomonadaceae</taxon>
        <taxon>Pseudomonas</taxon>
    </lineage>
</organism>